<organism evidence="12 13">
    <name type="scientific">Dermacoccus nishinomiyaensis</name>
    <dbReference type="NCBI Taxonomy" id="1274"/>
    <lineage>
        <taxon>Bacteria</taxon>
        <taxon>Bacillati</taxon>
        <taxon>Actinomycetota</taxon>
        <taxon>Actinomycetes</taxon>
        <taxon>Micrococcales</taxon>
        <taxon>Dermacoccaceae</taxon>
        <taxon>Dermacoccus</taxon>
    </lineage>
</organism>
<evidence type="ECO:0000256" key="8">
    <source>
        <dbReference type="ARBA" id="ARBA00022909"/>
    </source>
</evidence>
<feature type="domain" description="7,8-dihydro-6-hydroxymethylpterin-pyrophosphokinase" evidence="11">
    <location>
        <begin position="214"/>
        <end position="225"/>
    </location>
</feature>
<comment type="pathway">
    <text evidence="9">Cofactor biosynthesis; tetrahydrofolate biosynthesis; 2-amino-4-hydroxy-6-hydroxymethyl-7,8-dihydropteridine diphosphate from 7,8-dihydroneopterin triphosphate: step 3/4.</text>
</comment>
<keyword evidence="5" id="KW-0547">Nucleotide-binding</keyword>
<dbReference type="Gene3D" id="3.30.70.560">
    <property type="entry name" value="7,8-Dihydro-6-hydroxymethylpterin-pyrophosphokinase HPPK"/>
    <property type="match status" value="1"/>
</dbReference>
<keyword evidence="9" id="KW-0456">Lyase</keyword>
<dbReference type="PANTHER" id="PTHR43071">
    <property type="entry name" value="2-AMINO-4-HYDROXY-6-HYDROXYMETHYLDIHYDROPTERIDINE PYROPHOSPHOKINASE"/>
    <property type="match status" value="1"/>
</dbReference>
<dbReference type="PROSITE" id="PS51257">
    <property type="entry name" value="PROKAR_LIPOPROTEIN"/>
    <property type="match status" value="1"/>
</dbReference>
<dbReference type="EC" id="4.1.2.25" evidence="9"/>
<dbReference type="SUPFAM" id="SSF55083">
    <property type="entry name" value="6-hydroxymethyl-7,8-dihydropterin pyrophosphokinase, HPPK"/>
    <property type="match status" value="1"/>
</dbReference>
<evidence type="ECO:0000256" key="5">
    <source>
        <dbReference type="ARBA" id="ARBA00022741"/>
    </source>
</evidence>
<dbReference type="GO" id="GO:0016301">
    <property type="term" value="F:kinase activity"/>
    <property type="evidence" value="ECO:0007669"/>
    <property type="project" value="UniProtKB-KW"/>
</dbReference>
<dbReference type="CDD" id="cd00483">
    <property type="entry name" value="HPPK"/>
    <property type="match status" value="1"/>
</dbReference>
<evidence type="ECO:0000256" key="7">
    <source>
        <dbReference type="ARBA" id="ARBA00022840"/>
    </source>
</evidence>
<keyword evidence="7" id="KW-0067">ATP-binding</keyword>
<evidence type="ECO:0000256" key="2">
    <source>
        <dbReference type="ARBA" id="ARBA00005051"/>
    </source>
</evidence>
<name>A0A075JII9_9MICO</name>
<gene>
    <name evidence="12" type="ORF">HX89_12580</name>
</gene>
<dbReference type="GO" id="GO:0003848">
    <property type="term" value="F:2-amino-4-hydroxy-6-hydroxymethyldihydropteridine diphosphokinase activity"/>
    <property type="evidence" value="ECO:0007669"/>
    <property type="project" value="UniProtKB-EC"/>
</dbReference>
<evidence type="ECO:0000256" key="6">
    <source>
        <dbReference type="ARBA" id="ARBA00022777"/>
    </source>
</evidence>
<keyword evidence="6 12" id="KW-0418">Kinase</keyword>
<dbReference type="EC" id="2.7.6.3" evidence="9"/>
<evidence type="ECO:0000259" key="11">
    <source>
        <dbReference type="PROSITE" id="PS00794"/>
    </source>
</evidence>
<comment type="catalytic activity">
    <reaction evidence="1">
        <text>6-hydroxymethyl-7,8-dihydropterin + ATP = (7,8-dihydropterin-6-yl)methyl diphosphate + AMP + H(+)</text>
        <dbReference type="Rhea" id="RHEA:11412"/>
        <dbReference type="ChEBI" id="CHEBI:15378"/>
        <dbReference type="ChEBI" id="CHEBI:30616"/>
        <dbReference type="ChEBI" id="CHEBI:44841"/>
        <dbReference type="ChEBI" id="CHEBI:72950"/>
        <dbReference type="ChEBI" id="CHEBI:456215"/>
        <dbReference type="EC" id="2.7.6.3"/>
    </reaction>
</comment>
<keyword evidence="13" id="KW-1185">Reference proteome</keyword>
<dbReference type="NCBIfam" id="TIGR00526">
    <property type="entry name" value="folB_dom"/>
    <property type="match status" value="1"/>
</dbReference>
<keyword evidence="4" id="KW-0808">Transferase</keyword>
<dbReference type="OrthoDB" id="9808041at2"/>
<dbReference type="AlphaFoldDB" id="A0A075JII9"/>
<dbReference type="InterPro" id="IPR043133">
    <property type="entry name" value="GTP-CH-I_C/QueF"/>
</dbReference>
<dbReference type="GO" id="GO:0046654">
    <property type="term" value="P:tetrahydrofolate biosynthetic process"/>
    <property type="evidence" value="ECO:0007669"/>
    <property type="project" value="UniProtKB-UniRule"/>
</dbReference>
<dbReference type="GeneID" id="41841900"/>
<accession>A0A075JII9</accession>
<dbReference type="Proteomes" id="UP000027986">
    <property type="component" value="Chromosome"/>
</dbReference>
<comment type="catalytic activity">
    <reaction evidence="9">
        <text>7,8-dihydroneopterin = 6-hydroxymethyl-7,8-dihydropterin + glycolaldehyde</text>
        <dbReference type="Rhea" id="RHEA:10540"/>
        <dbReference type="ChEBI" id="CHEBI:17001"/>
        <dbReference type="ChEBI" id="CHEBI:17071"/>
        <dbReference type="ChEBI" id="CHEBI:44841"/>
        <dbReference type="EC" id="4.1.2.25"/>
    </reaction>
</comment>
<comment type="similarity">
    <text evidence="9">Belongs to the DHNA family.</text>
</comment>
<feature type="compositionally biased region" description="Acidic residues" evidence="10">
    <location>
        <begin position="310"/>
        <end position="323"/>
    </location>
</feature>
<dbReference type="KEGG" id="dni:HX89_12580"/>
<keyword evidence="8 9" id="KW-0289">Folate biosynthesis</keyword>
<dbReference type="UniPathway" id="UPA00077">
    <property type="reaction ID" value="UER00154"/>
</dbReference>
<dbReference type="RefSeq" id="WP_038569508.1">
    <property type="nucleotide sequence ID" value="NZ_CP008889.1"/>
</dbReference>
<dbReference type="HOGENOM" id="CLU_023499_1_0_11"/>
<dbReference type="InterPro" id="IPR035907">
    <property type="entry name" value="Hppk_sf"/>
</dbReference>
<evidence type="ECO:0000313" key="12">
    <source>
        <dbReference type="EMBL" id="AIF41630.1"/>
    </source>
</evidence>
<dbReference type="eggNOG" id="COG1539">
    <property type="taxonomic scope" value="Bacteria"/>
</dbReference>
<dbReference type="Gene3D" id="3.30.1130.10">
    <property type="match status" value="1"/>
</dbReference>
<dbReference type="EMBL" id="CP008889">
    <property type="protein sequence ID" value="AIF41630.1"/>
    <property type="molecule type" value="Genomic_DNA"/>
</dbReference>
<dbReference type="GO" id="GO:0004150">
    <property type="term" value="F:dihydroneopterin aldolase activity"/>
    <property type="evidence" value="ECO:0007669"/>
    <property type="project" value="UniProtKB-UniRule"/>
</dbReference>
<evidence type="ECO:0000256" key="1">
    <source>
        <dbReference type="ARBA" id="ARBA00000198"/>
    </source>
</evidence>
<protein>
    <recommendedName>
        <fullName evidence="9">Bifunctional folate synthesis protein</fullName>
    </recommendedName>
    <domain>
        <recommendedName>
            <fullName evidence="9">Dihydroneopterin aldolase</fullName>
            <shortName evidence="9">DHNA</shortName>
            <ecNumber evidence="9">4.1.2.25</ecNumber>
        </recommendedName>
        <alternativeName>
            <fullName evidence="9">7,8-dihydroneopterin aldolase</fullName>
        </alternativeName>
    </domain>
    <domain>
        <recommendedName>
            <fullName evidence="9">2-amino-4-hydroxy-6-hydroxymethyldihydropteridine pyrophosphokinase</fullName>
            <ecNumber evidence="9">2.7.6.3</ecNumber>
        </recommendedName>
        <alternativeName>
            <fullName evidence="9">6-hydroxymethyl-7,8-dihydropterin pyrophosphokinase</fullName>
            <shortName evidence="9">PPPK</shortName>
        </alternativeName>
        <alternativeName>
            <fullName evidence="9">7,8-dihydro-6-hydroxymethylpterin pyrophosphokinase</fullName>
            <shortName evidence="9">HPPK</shortName>
        </alternativeName>
    </domain>
</protein>
<comment type="pathway">
    <text evidence="2">Cofactor biosynthesis; tetrahydrofolate biosynthesis; 2-amino-4-hydroxy-6-hydroxymethyl-7,8-dihydropteridine diphosphate from 7,8-dihydroneopterin triphosphate: step 4/4.</text>
</comment>
<dbReference type="SUPFAM" id="SSF55620">
    <property type="entry name" value="Tetrahydrobiopterin biosynthesis enzymes-like"/>
    <property type="match status" value="1"/>
</dbReference>
<feature type="region of interest" description="Disordered" evidence="10">
    <location>
        <begin position="303"/>
        <end position="323"/>
    </location>
</feature>
<dbReference type="SMART" id="SM00905">
    <property type="entry name" value="FolB"/>
    <property type="match status" value="1"/>
</dbReference>
<evidence type="ECO:0000256" key="10">
    <source>
        <dbReference type="SAM" id="MobiDB-lite"/>
    </source>
</evidence>
<proteinExistence type="inferred from homology"/>
<dbReference type="NCBIfam" id="TIGR00525">
    <property type="entry name" value="folB"/>
    <property type="match status" value="1"/>
</dbReference>
<comment type="function">
    <text evidence="9">Catalyzes the conversion of 7,8-dihydroneopterin to 6-hydroxymethyl-7,8-dihydropterin.</text>
</comment>
<dbReference type="GO" id="GO:0005524">
    <property type="term" value="F:ATP binding"/>
    <property type="evidence" value="ECO:0007669"/>
    <property type="project" value="UniProtKB-KW"/>
</dbReference>
<dbReference type="InterPro" id="IPR006157">
    <property type="entry name" value="FolB_dom"/>
</dbReference>
<sequence>MSDRITLTGLAVTACHGVLDFEKRIPQPFMLDISLEADLGPAGRSDDLEASLSYADVAARAVEVCSGEPVDLIETLAERVADACLAWEIVEAVDVTVHKPHAPAGVAFTPSTGALAGPSVSVRREQRRRVVVAMGTNLGRRVTTLRAALDSLRALEGFEVTQVSPLVETDPVGGVAQPDYLNAVVVGVTRLAPGHLIRELHRIEADHGRVRGERWGARTLDLDVVTLGEAGREDEIVLADERDGVQAGAADASWSPLALPHPRAHERAFVLVPWAQAAPWMAVRTPDGVLPLLDAVQRVDASGVRRGPSWDDDDHIDLEEGLT</sequence>
<dbReference type="CDD" id="cd00534">
    <property type="entry name" value="DHNA_DHNTPE"/>
    <property type="match status" value="1"/>
</dbReference>
<dbReference type="Pfam" id="PF01288">
    <property type="entry name" value="HPPK"/>
    <property type="match status" value="1"/>
</dbReference>
<dbReference type="PROSITE" id="PS00794">
    <property type="entry name" value="HPPK"/>
    <property type="match status" value="1"/>
</dbReference>
<reference evidence="12 13" key="1">
    <citation type="submission" date="2014-07" db="EMBL/GenBank/DDBJ databases">
        <title>Genome Sequencing of Dermacoccus nishinomiyaensis.</title>
        <authorList>
            <person name="Hong K.W."/>
            <person name="Chan K.G."/>
        </authorList>
    </citation>
    <scope>NUCLEOTIDE SEQUENCE [LARGE SCALE GENOMIC DNA]</scope>
    <source>
        <strain evidence="12 13">M25</strain>
    </source>
</reference>
<comment type="similarity">
    <text evidence="3">In the N-terminal section; belongs to the DHNA family.</text>
</comment>
<evidence type="ECO:0000256" key="3">
    <source>
        <dbReference type="ARBA" id="ARBA00009640"/>
    </source>
</evidence>
<dbReference type="Pfam" id="PF02152">
    <property type="entry name" value="FolB"/>
    <property type="match status" value="1"/>
</dbReference>
<dbReference type="eggNOG" id="COG0801">
    <property type="taxonomic scope" value="Bacteria"/>
</dbReference>
<dbReference type="InterPro" id="IPR000550">
    <property type="entry name" value="Hppk"/>
</dbReference>
<dbReference type="NCBIfam" id="TIGR01498">
    <property type="entry name" value="folK"/>
    <property type="match status" value="1"/>
</dbReference>
<dbReference type="InterPro" id="IPR006156">
    <property type="entry name" value="Dihydroneopterin_aldolase"/>
</dbReference>
<dbReference type="GO" id="GO:0046656">
    <property type="term" value="P:folic acid biosynthetic process"/>
    <property type="evidence" value="ECO:0007669"/>
    <property type="project" value="UniProtKB-UniRule"/>
</dbReference>
<evidence type="ECO:0000256" key="4">
    <source>
        <dbReference type="ARBA" id="ARBA00022679"/>
    </source>
</evidence>
<evidence type="ECO:0000313" key="13">
    <source>
        <dbReference type="Proteomes" id="UP000027986"/>
    </source>
</evidence>
<evidence type="ECO:0000256" key="9">
    <source>
        <dbReference type="RuleBase" id="RU362079"/>
    </source>
</evidence>
<dbReference type="PANTHER" id="PTHR43071:SF1">
    <property type="entry name" value="2-AMINO-4-HYDROXY-6-HYDROXYMETHYLDIHYDROPTERIDINE PYROPHOSPHOKINASE"/>
    <property type="match status" value="1"/>
</dbReference>